<dbReference type="Gene3D" id="2.60.40.10">
    <property type="entry name" value="Immunoglobulins"/>
    <property type="match status" value="1"/>
</dbReference>
<dbReference type="EMBL" id="CAJNOO010004830">
    <property type="protein sequence ID" value="CAF1395305.1"/>
    <property type="molecule type" value="Genomic_DNA"/>
</dbReference>
<comment type="caution">
    <text evidence="2">The sequence shown here is derived from an EMBL/GenBank/DDBJ whole genome shotgun (WGS) entry which is preliminary data.</text>
</comment>
<proteinExistence type="predicted"/>
<feature type="signal peptide" evidence="1">
    <location>
        <begin position="1"/>
        <end position="20"/>
    </location>
</feature>
<dbReference type="OrthoDB" id="10487175at2759"/>
<dbReference type="InterPro" id="IPR013783">
    <property type="entry name" value="Ig-like_fold"/>
</dbReference>
<evidence type="ECO:0000313" key="3">
    <source>
        <dbReference type="Proteomes" id="UP000663882"/>
    </source>
</evidence>
<gene>
    <name evidence="2" type="ORF">RFH988_LOCUS34551</name>
</gene>
<accession>A0A815KTI5</accession>
<sequence length="193" mass="20751">MLFLCSLLVIVVSLDNIVYACDKDPHQGVLVVAVGSFLPASNEQGVNWPPSETKSQMTFNPVTCRYETVINRLSTNTSYEWKVAFNGNWGGDKGCNGGTNCQFNSGSTGAVLLIYNPFSGQLTTISISSSETTASRASTSAPSVCSNSFKDRIVRASGNYQTELGSAALWLPTEANSLMTFDETSCLYLLILS</sequence>
<dbReference type="Proteomes" id="UP000663882">
    <property type="component" value="Unassembled WGS sequence"/>
</dbReference>
<evidence type="ECO:0000313" key="2">
    <source>
        <dbReference type="EMBL" id="CAF1395305.1"/>
    </source>
</evidence>
<reference evidence="2" key="1">
    <citation type="submission" date="2021-02" db="EMBL/GenBank/DDBJ databases">
        <authorList>
            <person name="Nowell W R."/>
        </authorList>
    </citation>
    <scope>NUCLEOTIDE SEQUENCE</scope>
</reference>
<feature type="chain" id="PRO_5032836111" evidence="1">
    <location>
        <begin position="21"/>
        <end position="193"/>
    </location>
</feature>
<dbReference type="AlphaFoldDB" id="A0A815KTI5"/>
<feature type="non-terminal residue" evidence="2">
    <location>
        <position position="193"/>
    </location>
</feature>
<evidence type="ECO:0000256" key="1">
    <source>
        <dbReference type="SAM" id="SignalP"/>
    </source>
</evidence>
<protein>
    <submittedName>
        <fullName evidence="2">Uncharacterized protein</fullName>
    </submittedName>
</protein>
<keyword evidence="1" id="KW-0732">Signal</keyword>
<organism evidence="2 3">
    <name type="scientific">Rotaria sordida</name>
    <dbReference type="NCBI Taxonomy" id="392033"/>
    <lineage>
        <taxon>Eukaryota</taxon>
        <taxon>Metazoa</taxon>
        <taxon>Spiralia</taxon>
        <taxon>Gnathifera</taxon>
        <taxon>Rotifera</taxon>
        <taxon>Eurotatoria</taxon>
        <taxon>Bdelloidea</taxon>
        <taxon>Philodinida</taxon>
        <taxon>Philodinidae</taxon>
        <taxon>Rotaria</taxon>
    </lineage>
</organism>
<name>A0A815KTI5_9BILA</name>